<reference evidence="1" key="1">
    <citation type="submission" date="2020-04" db="EMBL/GenBank/DDBJ databases">
        <title>A novel bacterium ('Candidatus Sarcina troglodytae' sp. nov.) linked to a protracted, uniformly lethal epizootic among sanctuary western chimpanzees (Pan troglodytes verus) in Sierra Leone.</title>
        <authorList>
            <person name="Owens L.A."/>
            <person name="Colitti B."/>
            <person name="Hirji I."/>
            <person name="Pizaro A."/>
            <person name="Jaffe J.E."/>
            <person name="Moittie S."/>
            <person name="Bishop-Lilly K.A."/>
            <person name="Estrella L.A."/>
            <person name="Voegtly L.J."/>
            <person name="Kuhn J.H."/>
            <person name="Suen G."/>
            <person name="Deblois C.L."/>
            <person name="Dunn C."/>
            <person name="Juan-Salles C."/>
            <person name="Goldberg T.L."/>
        </authorList>
    </citation>
    <scope>NUCLEOTIDE SEQUENCE</scope>
    <source>
        <strain evidence="1">JB2</strain>
    </source>
</reference>
<evidence type="ECO:0000313" key="1">
    <source>
        <dbReference type="EMBL" id="QPJ85353.1"/>
    </source>
</evidence>
<keyword evidence="2" id="KW-1185">Reference proteome</keyword>
<evidence type="ECO:0000313" key="2">
    <source>
        <dbReference type="Proteomes" id="UP000594603"/>
    </source>
</evidence>
<dbReference type="Proteomes" id="UP000594603">
    <property type="component" value="Chromosome"/>
</dbReference>
<protein>
    <submittedName>
        <fullName evidence="1">Uncharacterized protein</fullName>
    </submittedName>
</protein>
<sequence>MDVIAEITVEEQDVIIQDGIIVADFMVATTVVAIIVDLDTTEDMVVGIIAGY</sequence>
<name>A0ACD1BDH7_9CLOT</name>
<gene>
    <name evidence="1" type="ORF">HH195_05255</name>
</gene>
<organism evidence="1 2">
    <name type="scientific">Candidatus Sarcina troglodytae</name>
    <dbReference type="NCBI Taxonomy" id="2726954"/>
    <lineage>
        <taxon>Bacteria</taxon>
        <taxon>Bacillati</taxon>
        <taxon>Bacillota</taxon>
        <taxon>Clostridia</taxon>
        <taxon>Eubacteriales</taxon>
        <taxon>Clostridiaceae</taxon>
        <taxon>Sarcina</taxon>
    </lineage>
</organism>
<dbReference type="EMBL" id="CP051754">
    <property type="protein sequence ID" value="QPJ85353.1"/>
    <property type="molecule type" value="Genomic_DNA"/>
</dbReference>
<accession>A0ACD1BDH7</accession>
<proteinExistence type="predicted"/>